<feature type="binding site" evidence="4">
    <location>
        <position position="90"/>
    </location>
    <ligand>
        <name>FMN</name>
        <dbReference type="ChEBI" id="CHEBI:58210"/>
    </ligand>
</feature>
<feature type="binding site" evidence="4">
    <location>
        <position position="113"/>
    </location>
    <ligand>
        <name>FMN</name>
        <dbReference type="ChEBI" id="CHEBI:58210"/>
    </ligand>
</feature>
<name>A0AA87UWS0_9MICO</name>
<evidence type="ECO:0000313" key="7">
    <source>
        <dbReference type="Proteomes" id="UP000321749"/>
    </source>
</evidence>
<comment type="cofactor">
    <cofactor evidence="4">
        <name>FMN</name>
        <dbReference type="ChEBI" id="CHEBI:58210"/>
    </cofactor>
    <text evidence="4">Binds 1 FMN per subunit.</text>
</comment>
<reference evidence="6 7" key="1">
    <citation type="submission" date="2019-07" db="EMBL/GenBank/DDBJ databases">
        <title>Whole genome shotgun sequence of Agrococcus baldri NBRC 103055.</title>
        <authorList>
            <person name="Hosoyama A."/>
            <person name="Uohara A."/>
            <person name="Ohji S."/>
            <person name="Ichikawa N."/>
        </authorList>
    </citation>
    <scope>NUCLEOTIDE SEQUENCE [LARGE SCALE GENOMIC DNA]</scope>
    <source>
        <strain evidence="6 7">NBRC 103055</strain>
    </source>
</reference>
<dbReference type="PANTHER" id="PTHR10851:SF0">
    <property type="entry name" value="PYRIDOXINE-5'-PHOSPHATE OXIDASE"/>
    <property type="match status" value="1"/>
</dbReference>
<keyword evidence="3" id="KW-0560">Oxidoreductase</keyword>
<comment type="caution">
    <text evidence="6">The sequence shown here is derived from an EMBL/GenBank/DDBJ whole genome shotgun (WGS) entry which is preliminary data.</text>
</comment>
<keyword evidence="7" id="KW-1185">Reference proteome</keyword>
<evidence type="ECO:0000313" key="6">
    <source>
        <dbReference type="EMBL" id="GEK79667.1"/>
    </source>
</evidence>
<dbReference type="GO" id="GO:0008615">
    <property type="term" value="P:pyridoxine biosynthetic process"/>
    <property type="evidence" value="ECO:0007669"/>
    <property type="project" value="InterPro"/>
</dbReference>
<accession>A0AA87UWS0</accession>
<keyword evidence="2 4" id="KW-0288">FMN</keyword>
<feature type="domain" description="Pyridoxamine 5'-phosphate oxidase N-terminal" evidence="5">
    <location>
        <begin position="45"/>
        <end position="156"/>
    </location>
</feature>
<evidence type="ECO:0000256" key="1">
    <source>
        <dbReference type="ARBA" id="ARBA00022630"/>
    </source>
</evidence>
<gene>
    <name evidence="6" type="ORF">ABA31_10180</name>
</gene>
<dbReference type="InterPro" id="IPR012349">
    <property type="entry name" value="Split_barrel_FMN-bd"/>
</dbReference>
<dbReference type="GO" id="GO:0010181">
    <property type="term" value="F:FMN binding"/>
    <property type="evidence" value="ECO:0007669"/>
    <property type="project" value="InterPro"/>
</dbReference>
<evidence type="ECO:0000259" key="5">
    <source>
        <dbReference type="Pfam" id="PF01243"/>
    </source>
</evidence>
<dbReference type="PANTHER" id="PTHR10851">
    <property type="entry name" value="PYRIDOXINE-5-PHOSPHATE OXIDASE"/>
    <property type="match status" value="1"/>
</dbReference>
<dbReference type="GO" id="GO:0004733">
    <property type="term" value="F:pyridoxamine phosphate oxidase activity"/>
    <property type="evidence" value="ECO:0007669"/>
    <property type="project" value="InterPro"/>
</dbReference>
<dbReference type="Pfam" id="PF01243">
    <property type="entry name" value="PNPOx_N"/>
    <property type="match status" value="1"/>
</dbReference>
<evidence type="ECO:0000256" key="4">
    <source>
        <dbReference type="PIRSR" id="PIRSR000190-2"/>
    </source>
</evidence>
<dbReference type="InterPro" id="IPR011576">
    <property type="entry name" value="Pyridox_Oxase_N"/>
</dbReference>
<dbReference type="SUPFAM" id="SSF50475">
    <property type="entry name" value="FMN-binding split barrel"/>
    <property type="match status" value="1"/>
</dbReference>
<evidence type="ECO:0000256" key="2">
    <source>
        <dbReference type="ARBA" id="ARBA00022643"/>
    </source>
</evidence>
<keyword evidence="1" id="KW-0285">Flavoprotein</keyword>
<protein>
    <recommendedName>
        <fullName evidence="5">Pyridoxamine 5'-phosphate oxidase N-terminal domain-containing protein</fullName>
    </recommendedName>
</protein>
<dbReference type="InterPro" id="IPR000659">
    <property type="entry name" value="Pyridox_Oxase"/>
</dbReference>
<proteinExistence type="predicted"/>
<dbReference type="EMBL" id="BJUU01000004">
    <property type="protein sequence ID" value="GEK79667.1"/>
    <property type="molecule type" value="Genomic_DNA"/>
</dbReference>
<organism evidence="6 7">
    <name type="scientific">Agrococcus baldri</name>
    <dbReference type="NCBI Taxonomy" id="153730"/>
    <lineage>
        <taxon>Bacteria</taxon>
        <taxon>Bacillati</taxon>
        <taxon>Actinomycetota</taxon>
        <taxon>Actinomycetes</taxon>
        <taxon>Micrococcales</taxon>
        <taxon>Microbacteriaceae</taxon>
        <taxon>Agrococcus</taxon>
    </lineage>
</organism>
<sequence length="189" mass="20941">MGRVSALRERLRALPTFPETMPSLDAEAVPTHPLALFTDWLDDAIGSGERQPSAFALSTIGDDGAPASRTLIVKDVDERGIQFSSNRGSRKAGELERNPVATALFFWRPLGRQVEVSGFVTELGADASAADWRERPSYAGEPNPDWVLWALEPTRFVFLQATLDRKHVRVEYLRDGDGWNHRQPTTPAG</sequence>
<feature type="binding site" evidence="4">
    <location>
        <begin position="69"/>
        <end position="74"/>
    </location>
    <ligand>
        <name>FMN</name>
        <dbReference type="ChEBI" id="CHEBI:58210"/>
    </ligand>
</feature>
<dbReference type="Proteomes" id="UP000321749">
    <property type="component" value="Unassembled WGS sequence"/>
</dbReference>
<feature type="binding site" evidence="4">
    <location>
        <position position="91"/>
    </location>
    <ligand>
        <name>FMN</name>
        <dbReference type="ChEBI" id="CHEBI:58210"/>
    </ligand>
</feature>
<dbReference type="Gene3D" id="2.30.110.10">
    <property type="entry name" value="Electron Transport, Fmn-binding Protein, Chain A"/>
    <property type="match status" value="2"/>
</dbReference>
<evidence type="ECO:0000256" key="3">
    <source>
        <dbReference type="ARBA" id="ARBA00023002"/>
    </source>
</evidence>
<dbReference type="PIRSF" id="PIRSF000190">
    <property type="entry name" value="Pyd_amn-ph_oxd"/>
    <property type="match status" value="1"/>
</dbReference>
<dbReference type="AlphaFoldDB" id="A0AA87UWS0"/>